<protein>
    <recommendedName>
        <fullName evidence="3">TIGR04255 family protein</fullName>
    </recommendedName>
</protein>
<dbReference type="EMBL" id="CP012029">
    <property type="protein sequence ID" value="ALO27385.1"/>
    <property type="molecule type" value="Genomic_DNA"/>
</dbReference>
<gene>
    <name evidence="1" type="ORF">LBBP_03182</name>
</gene>
<organism evidence="1">
    <name type="scientific">Leptospira borgpetersenii serovar Ballum</name>
    <dbReference type="NCBI Taxonomy" id="280505"/>
    <lineage>
        <taxon>Bacteria</taxon>
        <taxon>Pseudomonadati</taxon>
        <taxon>Spirochaetota</taxon>
        <taxon>Spirochaetia</taxon>
        <taxon>Leptospirales</taxon>
        <taxon>Leptospiraceae</taxon>
        <taxon>Leptospira</taxon>
    </lineage>
</organism>
<evidence type="ECO:0000313" key="2">
    <source>
        <dbReference type="Proteomes" id="UP000058857"/>
    </source>
</evidence>
<dbReference type="AlphaFoldDB" id="A0A0S2IUR5"/>
<name>A0A0S2IUR5_LEPBO</name>
<dbReference type="Proteomes" id="UP000058857">
    <property type="component" value="Chromosome 1"/>
</dbReference>
<proteinExistence type="predicted"/>
<dbReference type="PATRIC" id="fig|280505.15.peg.3103"/>
<evidence type="ECO:0008006" key="3">
    <source>
        <dbReference type="Google" id="ProtNLM"/>
    </source>
</evidence>
<accession>A0A0S2IUR5</accession>
<sequence length="255" mass="29263">MSQSRFLFCSKKIRLRQRAQAAIMNRNRNIIHVGLSDLFLPIIVRSKSEVLQFQSNLEELGIEITGTNYGPNQNILTRQLSQSVLTIQLINAGPNITQLIIISENPDGSLESIEEDFERVLEAFDKVWLIQGKNVAKSDLTVRLLADSSTEHAFSEIWEKRLRQNRDSLQQLGRPILGGGLRFVLPPLNPQDPEDHGIEIKIESFFPDPRKVFIEAIFLWGAPRMISEKWNASDRIQKVIQYSEQHLIPFLDQTY</sequence>
<evidence type="ECO:0000313" key="1">
    <source>
        <dbReference type="EMBL" id="ALO27385.1"/>
    </source>
</evidence>
<reference evidence="1 2" key="1">
    <citation type="journal article" date="2015" name="PLoS Negl. Trop. Dis.">
        <title>Distribution of Plasmids in Distinct Leptospira Pathogenic Species.</title>
        <authorList>
            <person name="Wang Y."/>
            <person name="Zhuang X."/>
            <person name="Zhong Y."/>
            <person name="Zhang C."/>
            <person name="Zhang Y."/>
            <person name="Zeng L."/>
            <person name="Zhu Y."/>
            <person name="He P."/>
            <person name="Dong K."/>
            <person name="Pal U."/>
            <person name="Guo X."/>
            <person name="Qin J."/>
        </authorList>
    </citation>
    <scope>NUCLEOTIDE SEQUENCE [LARGE SCALE GENOMIC DNA]</scope>
    <source>
        <strain evidence="1 2">56604</strain>
    </source>
</reference>